<dbReference type="PANTHER" id="PTHR12225">
    <property type="entry name" value="ADHESION REGULATING MOLECULE 1 110 KDA CELL MEMBRANE GLYCOPROTEIN"/>
    <property type="match status" value="1"/>
</dbReference>
<evidence type="ECO:0000256" key="1">
    <source>
        <dbReference type="ARBA" id="ARBA00004123"/>
    </source>
</evidence>
<gene>
    <name evidence="8" type="ORF">Esi_0214_0017</name>
</gene>
<comment type="subcellular location">
    <subcellularLocation>
        <location evidence="2">Cytoplasm</location>
    </subcellularLocation>
    <subcellularLocation>
        <location evidence="1">Nucleus</location>
    </subcellularLocation>
</comment>
<dbReference type="eggNOG" id="KOG3037">
    <property type="taxonomic scope" value="Eukaryota"/>
</dbReference>
<feature type="compositionally biased region" description="Basic residues" evidence="6">
    <location>
        <begin position="235"/>
        <end position="244"/>
    </location>
</feature>
<reference evidence="8 9" key="1">
    <citation type="journal article" date="2010" name="Nature">
        <title>The Ectocarpus genome and the independent evolution of multicellularity in brown algae.</title>
        <authorList>
            <person name="Cock J.M."/>
            <person name="Sterck L."/>
            <person name="Rouze P."/>
            <person name="Scornet D."/>
            <person name="Allen A.E."/>
            <person name="Amoutzias G."/>
            <person name="Anthouard V."/>
            <person name="Artiguenave F."/>
            <person name="Aury J.M."/>
            <person name="Badger J.H."/>
            <person name="Beszteri B."/>
            <person name="Billiau K."/>
            <person name="Bonnet E."/>
            <person name="Bothwell J.H."/>
            <person name="Bowler C."/>
            <person name="Boyen C."/>
            <person name="Brownlee C."/>
            <person name="Carrano C.J."/>
            <person name="Charrier B."/>
            <person name="Cho G.Y."/>
            <person name="Coelho S.M."/>
            <person name="Collen J."/>
            <person name="Corre E."/>
            <person name="Da Silva C."/>
            <person name="Delage L."/>
            <person name="Delaroque N."/>
            <person name="Dittami S.M."/>
            <person name="Doulbeau S."/>
            <person name="Elias M."/>
            <person name="Farnham G."/>
            <person name="Gachon C.M."/>
            <person name="Gschloessl B."/>
            <person name="Heesch S."/>
            <person name="Jabbari K."/>
            <person name="Jubin C."/>
            <person name="Kawai H."/>
            <person name="Kimura K."/>
            <person name="Kloareg B."/>
            <person name="Kupper F.C."/>
            <person name="Lang D."/>
            <person name="Le Bail A."/>
            <person name="Leblanc C."/>
            <person name="Lerouge P."/>
            <person name="Lohr M."/>
            <person name="Lopez P.J."/>
            <person name="Martens C."/>
            <person name="Maumus F."/>
            <person name="Michel G."/>
            <person name="Miranda-Saavedra D."/>
            <person name="Morales J."/>
            <person name="Moreau H."/>
            <person name="Motomura T."/>
            <person name="Nagasato C."/>
            <person name="Napoli C.A."/>
            <person name="Nelson D.R."/>
            <person name="Nyvall-Collen P."/>
            <person name="Peters A.F."/>
            <person name="Pommier C."/>
            <person name="Potin P."/>
            <person name="Poulain J."/>
            <person name="Quesneville H."/>
            <person name="Read B."/>
            <person name="Rensing S.A."/>
            <person name="Ritter A."/>
            <person name="Rousvoal S."/>
            <person name="Samanta M."/>
            <person name="Samson G."/>
            <person name="Schroeder D.C."/>
            <person name="Segurens B."/>
            <person name="Strittmatter M."/>
            <person name="Tonon T."/>
            <person name="Tregear J.W."/>
            <person name="Valentin K."/>
            <person name="von Dassow P."/>
            <person name="Yamagishi T."/>
            <person name="Van de Peer Y."/>
            <person name="Wincker P."/>
        </authorList>
    </citation>
    <scope>NUCLEOTIDE SEQUENCE [LARGE SCALE GENOMIC DNA]</scope>
    <source>
        <strain evidence="9">Ec32 / CCAP1310/4</strain>
    </source>
</reference>
<sequence>MAMFPQFGATPGAPAASGSAPLLSFKAGKMDVSDKGGEKFHITPDLRKGTISLFKGPDDQLMHFAWKERPSGTVVDDIIILPEEAVYKKVDTGREGERVFLMEIAGNRRFFYWMQDKDSDKDEENMKKVNELTNSPPADDAPSARGGAGTDMMGLLSSMGGGAGASGLGAPGGSSGTGGNPSEQGLNIQNLQSILQNMGFSPQEQVRPAPPGERGGSREARRKQRAKREMVPPPRKGRGYRGQE</sequence>
<dbReference type="PROSITE" id="PS51917">
    <property type="entry name" value="PRU"/>
    <property type="match status" value="1"/>
</dbReference>
<protein>
    <recommendedName>
        <fullName evidence="7">Pru domain-containing protein</fullName>
    </recommendedName>
</protein>
<keyword evidence="9" id="KW-1185">Reference proteome</keyword>
<evidence type="ECO:0000256" key="5">
    <source>
        <dbReference type="ARBA" id="ARBA00023242"/>
    </source>
</evidence>
<dbReference type="GO" id="GO:0005634">
    <property type="term" value="C:nucleus"/>
    <property type="evidence" value="ECO:0007669"/>
    <property type="project" value="UniProtKB-SubCell"/>
</dbReference>
<accession>D7FRG2</accession>
<dbReference type="EMBL" id="FN648392">
    <property type="protein sequence ID" value="CBJ30753.1"/>
    <property type="molecule type" value="Genomic_DNA"/>
</dbReference>
<dbReference type="GO" id="GO:0070628">
    <property type="term" value="F:proteasome binding"/>
    <property type="evidence" value="ECO:0007669"/>
    <property type="project" value="TreeGrafter"/>
</dbReference>
<organism evidence="8 9">
    <name type="scientific">Ectocarpus siliculosus</name>
    <name type="common">Brown alga</name>
    <name type="synonym">Conferva siliculosa</name>
    <dbReference type="NCBI Taxonomy" id="2880"/>
    <lineage>
        <taxon>Eukaryota</taxon>
        <taxon>Sar</taxon>
        <taxon>Stramenopiles</taxon>
        <taxon>Ochrophyta</taxon>
        <taxon>PX clade</taxon>
        <taxon>Phaeophyceae</taxon>
        <taxon>Ectocarpales</taxon>
        <taxon>Ectocarpaceae</taxon>
        <taxon>Ectocarpus</taxon>
    </lineage>
</organism>
<dbReference type="OMA" id="MHFAWKE"/>
<evidence type="ECO:0000313" key="8">
    <source>
        <dbReference type="EMBL" id="CBJ30753.1"/>
    </source>
</evidence>
<name>D7FRG2_ECTSI</name>
<dbReference type="InterPro" id="IPR038633">
    <property type="entry name" value="Rpn13/ADRM1_Pru_sf"/>
</dbReference>
<dbReference type="STRING" id="2880.D7FRG2"/>
<dbReference type="Pfam" id="PF04683">
    <property type="entry name" value="Rpn13_ADRM1_Pru"/>
    <property type="match status" value="1"/>
</dbReference>
<evidence type="ECO:0000256" key="3">
    <source>
        <dbReference type="ARBA" id="ARBA00022490"/>
    </source>
</evidence>
<keyword evidence="4" id="KW-0647">Proteasome</keyword>
<evidence type="ECO:0000256" key="6">
    <source>
        <dbReference type="SAM" id="MobiDB-lite"/>
    </source>
</evidence>
<dbReference type="EMBL" id="FN649731">
    <property type="protein sequence ID" value="CBJ30753.1"/>
    <property type="molecule type" value="Genomic_DNA"/>
</dbReference>
<evidence type="ECO:0000256" key="4">
    <source>
        <dbReference type="ARBA" id="ARBA00022942"/>
    </source>
</evidence>
<dbReference type="InterPro" id="IPR006773">
    <property type="entry name" value="Rpn13/ADRM1"/>
</dbReference>
<dbReference type="GO" id="GO:0005737">
    <property type="term" value="C:cytoplasm"/>
    <property type="evidence" value="ECO:0007669"/>
    <property type="project" value="UniProtKB-SubCell"/>
</dbReference>
<dbReference type="InParanoid" id="D7FRG2"/>
<dbReference type="PANTHER" id="PTHR12225:SF0">
    <property type="entry name" value="PROTEASOMAL UBIQUITIN RECEPTOR ADRM1"/>
    <property type="match status" value="1"/>
</dbReference>
<dbReference type="GO" id="GO:0061133">
    <property type="term" value="F:endopeptidase activator activity"/>
    <property type="evidence" value="ECO:0007669"/>
    <property type="project" value="TreeGrafter"/>
</dbReference>
<keyword evidence="3" id="KW-0963">Cytoplasm</keyword>
<dbReference type="InterPro" id="IPR044868">
    <property type="entry name" value="Rpn13/ADRM1_Pru"/>
</dbReference>
<dbReference type="Gene3D" id="2.30.29.70">
    <property type="entry name" value="Proteasomal ubiquitin receptor Rpn13/ADRM1"/>
    <property type="match status" value="1"/>
</dbReference>
<dbReference type="Proteomes" id="UP000002630">
    <property type="component" value="Linkage Group LG06"/>
</dbReference>
<evidence type="ECO:0000259" key="7">
    <source>
        <dbReference type="PROSITE" id="PS51917"/>
    </source>
</evidence>
<proteinExistence type="predicted"/>
<dbReference type="GO" id="GO:0008541">
    <property type="term" value="C:proteasome regulatory particle, lid subcomplex"/>
    <property type="evidence" value="ECO:0007669"/>
    <property type="project" value="TreeGrafter"/>
</dbReference>
<dbReference type="AlphaFoldDB" id="D7FRG2"/>
<keyword evidence="5" id="KW-0539">Nucleus</keyword>
<feature type="compositionally biased region" description="Gly residues" evidence="6">
    <location>
        <begin position="159"/>
        <end position="179"/>
    </location>
</feature>
<evidence type="ECO:0000313" key="9">
    <source>
        <dbReference type="Proteomes" id="UP000002630"/>
    </source>
</evidence>
<feature type="region of interest" description="Disordered" evidence="6">
    <location>
        <begin position="122"/>
        <end position="244"/>
    </location>
</feature>
<dbReference type="OrthoDB" id="340431at2759"/>
<evidence type="ECO:0000256" key="2">
    <source>
        <dbReference type="ARBA" id="ARBA00004496"/>
    </source>
</evidence>
<feature type="compositionally biased region" description="Polar residues" evidence="6">
    <location>
        <begin position="180"/>
        <end position="204"/>
    </location>
</feature>
<feature type="domain" description="Pru" evidence="7">
    <location>
        <begin position="17"/>
        <end position="136"/>
    </location>
</feature>